<evidence type="ECO:0000256" key="2">
    <source>
        <dbReference type="ARBA" id="ARBA00022605"/>
    </source>
</evidence>
<dbReference type="InterPro" id="IPR010175">
    <property type="entry name" value="LysK"/>
</dbReference>
<gene>
    <name evidence="8" type="ORF">AB5J58_14330</name>
</gene>
<dbReference type="GO" id="GO:0016811">
    <property type="term" value="F:hydrolase activity, acting on carbon-nitrogen (but not peptide) bonds, in linear amides"/>
    <property type="evidence" value="ECO:0007669"/>
    <property type="project" value="InterPro"/>
</dbReference>
<dbReference type="RefSeq" id="WP_369187727.1">
    <property type="nucleotide sequence ID" value="NZ_CP163431.1"/>
</dbReference>
<dbReference type="GO" id="GO:0050897">
    <property type="term" value="F:cobalt ion binding"/>
    <property type="evidence" value="ECO:0007669"/>
    <property type="project" value="InterPro"/>
</dbReference>
<dbReference type="PANTHER" id="PTHR43808:SF28">
    <property type="entry name" value="[LYSW]-LYSINE_[LYSW]-ORNITHINE HYDROLASE"/>
    <property type="match status" value="1"/>
</dbReference>
<organism evidence="8">
    <name type="scientific">Streptomyces sp. R08</name>
    <dbReference type="NCBI Taxonomy" id="3238624"/>
    <lineage>
        <taxon>Bacteria</taxon>
        <taxon>Bacillati</taxon>
        <taxon>Actinomycetota</taxon>
        <taxon>Actinomycetes</taxon>
        <taxon>Kitasatosporales</taxon>
        <taxon>Streptomycetaceae</taxon>
        <taxon>Streptomyces</taxon>
    </lineage>
</organism>
<dbReference type="NCBIfam" id="TIGR01902">
    <property type="entry name" value="dapE-lys-deAc"/>
    <property type="match status" value="1"/>
</dbReference>
<sequence length="389" mass="40453">MTTETAAPAAALTDDLTAALAGTDPEAAVDMLRSMLEIPSPSGEEGPLARHLADVMRGLGLTARIDDAGNVIGETPARPGPRIILLGHMDTVPGQLAVHLEGGRLHGRGAADAQGPLAAMVRAVAAHRDFPGRLVVVGVVEEETPKSRGAVHIGRTLARPDALIVGEPSGWPGIVIGYKGKLDLEYRVDCPATHPSNPVEKATESAAAFWQDVLELLGPEQGHASFATPGATLVGMRGDITEARLDVSIRTPVGFDQEGFVAALRELDQVHGRDGRLTVVNGVRAVETERRGPVVRALSAGIRSIGGTPRPTLKTATSDMNTLAEVWDIPMATYGPGDSALDHSDEEHILVDDYLRGIAVLSTALGELATLPTRSANAAGSAGELGGVS</sequence>
<evidence type="ECO:0000256" key="7">
    <source>
        <dbReference type="ARBA" id="ARBA00023285"/>
    </source>
</evidence>
<dbReference type="HAMAP" id="MF_01120">
    <property type="entry name" value="LysK"/>
    <property type="match status" value="1"/>
</dbReference>
<dbReference type="InterPro" id="IPR002933">
    <property type="entry name" value="Peptidase_M20"/>
</dbReference>
<dbReference type="Gene3D" id="3.40.630.10">
    <property type="entry name" value="Zn peptidases"/>
    <property type="match status" value="2"/>
</dbReference>
<keyword evidence="2" id="KW-0028">Amino-acid biosynthesis</keyword>
<dbReference type="SUPFAM" id="SSF53187">
    <property type="entry name" value="Zn-dependent exopeptidases"/>
    <property type="match status" value="1"/>
</dbReference>
<evidence type="ECO:0000256" key="3">
    <source>
        <dbReference type="ARBA" id="ARBA00022723"/>
    </source>
</evidence>
<proteinExistence type="inferred from homology"/>
<keyword evidence="1" id="KW-0963">Cytoplasm</keyword>
<keyword evidence="3" id="KW-0479">Metal-binding</keyword>
<accession>A0AB39M4R7</accession>
<dbReference type="AlphaFoldDB" id="A0AB39M4R7"/>
<evidence type="ECO:0000256" key="1">
    <source>
        <dbReference type="ARBA" id="ARBA00022490"/>
    </source>
</evidence>
<keyword evidence="5" id="KW-0862">Zinc</keyword>
<dbReference type="GO" id="GO:0008270">
    <property type="term" value="F:zinc ion binding"/>
    <property type="evidence" value="ECO:0007669"/>
    <property type="project" value="InterPro"/>
</dbReference>
<dbReference type="Pfam" id="PF01546">
    <property type="entry name" value="Peptidase_M20"/>
    <property type="match status" value="1"/>
</dbReference>
<dbReference type="InterPro" id="IPR050072">
    <property type="entry name" value="Peptidase_M20A"/>
</dbReference>
<keyword evidence="4" id="KW-0378">Hydrolase</keyword>
<evidence type="ECO:0000256" key="5">
    <source>
        <dbReference type="ARBA" id="ARBA00022833"/>
    </source>
</evidence>
<reference evidence="8" key="1">
    <citation type="submission" date="2024-07" db="EMBL/GenBank/DDBJ databases">
        <authorList>
            <person name="Yu S.T."/>
        </authorList>
    </citation>
    <scope>NUCLEOTIDE SEQUENCE</scope>
    <source>
        <strain evidence="8">R08</strain>
    </source>
</reference>
<keyword evidence="6" id="KW-0457">Lysine biosynthesis</keyword>
<name>A0AB39M4R7_9ACTN</name>
<protein>
    <submittedName>
        <fullName evidence="8">M20/M25/M40 family metallo-hydrolase</fullName>
    </submittedName>
</protein>
<dbReference type="GO" id="GO:0009085">
    <property type="term" value="P:lysine biosynthetic process"/>
    <property type="evidence" value="ECO:0007669"/>
    <property type="project" value="UniProtKB-KW"/>
</dbReference>
<evidence type="ECO:0000256" key="4">
    <source>
        <dbReference type="ARBA" id="ARBA00022801"/>
    </source>
</evidence>
<evidence type="ECO:0000313" key="8">
    <source>
        <dbReference type="EMBL" id="XDQ01300.1"/>
    </source>
</evidence>
<dbReference type="PANTHER" id="PTHR43808">
    <property type="entry name" value="ACETYLORNITHINE DEACETYLASE"/>
    <property type="match status" value="1"/>
</dbReference>
<evidence type="ECO:0000256" key="6">
    <source>
        <dbReference type="ARBA" id="ARBA00023154"/>
    </source>
</evidence>
<keyword evidence="7" id="KW-0170">Cobalt</keyword>
<dbReference type="EMBL" id="CP163431">
    <property type="protein sequence ID" value="XDQ01300.1"/>
    <property type="molecule type" value="Genomic_DNA"/>
</dbReference>